<dbReference type="Gene3D" id="3.10.290.30">
    <property type="entry name" value="MM3350-like"/>
    <property type="match status" value="1"/>
</dbReference>
<proteinExistence type="predicted"/>
<dbReference type="STRING" id="1577474.GA0111570_11466"/>
<dbReference type="PANTHER" id="PTHR41878:SF1">
    <property type="entry name" value="TNPR PROTEIN"/>
    <property type="match status" value="1"/>
</dbReference>
<keyword evidence="3" id="KW-1185">Reference proteome</keyword>
<protein>
    <submittedName>
        <fullName evidence="2">PRiA4b ORF-3-like protein</fullName>
    </submittedName>
</protein>
<accession>A0A1G6I755</accession>
<dbReference type="InterPro" id="IPR024047">
    <property type="entry name" value="MM3350-like_sf"/>
</dbReference>
<dbReference type="AlphaFoldDB" id="A0A1G6I755"/>
<reference evidence="2 3" key="1">
    <citation type="submission" date="2016-06" db="EMBL/GenBank/DDBJ databases">
        <authorList>
            <person name="Olsen C.W."/>
            <person name="Carey S."/>
            <person name="Hinshaw L."/>
            <person name="Karasin A.I."/>
        </authorList>
    </citation>
    <scope>NUCLEOTIDE SEQUENCE [LARGE SCALE GENOMIC DNA]</scope>
    <source>
        <strain evidence="2 3">LZ-22</strain>
    </source>
</reference>
<organism evidence="2 3">
    <name type="scientific">Raineyella antarctica</name>
    <dbReference type="NCBI Taxonomy" id="1577474"/>
    <lineage>
        <taxon>Bacteria</taxon>
        <taxon>Bacillati</taxon>
        <taxon>Actinomycetota</taxon>
        <taxon>Actinomycetes</taxon>
        <taxon>Propionibacteriales</taxon>
        <taxon>Propionibacteriaceae</taxon>
        <taxon>Raineyella</taxon>
    </lineage>
</organism>
<dbReference type="RefSeq" id="WP_092613565.1">
    <property type="nucleotide sequence ID" value="NZ_FMYF01000014.1"/>
</dbReference>
<name>A0A1G6I755_9ACTN</name>
<dbReference type="InterPro" id="IPR012912">
    <property type="entry name" value="Plasmid_pRiA4b_Orf3-like"/>
</dbReference>
<dbReference type="SUPFAM" id="SSF159941">
    <property type="entry name" value="MM3350-like"/>
    <property type="match status" value="1"/>
</dbReference>
<dbReference type="Proteomes" id="UP000199086">
    <property type="component" value="Unassembled WGS sequence"/>
</dbReference>
<dbReference type="PANTHER" id="PTHR41878">
    <property type="entry name" value="LEXA REPRESSOR-RELATED"/>
    <property type="match status" value="1"/>
</dbReference>
<evidence type="ECO:0000313" key="3">
    <source>
        <dbReference type="Proteomes" id="UP000199086"/>
    </source>
</evidence>
<gene>
    <name evidence="2" type="ORF">GA0111570_11466</name>
</gene>
<dbReference type="OrthoDB" id="9816539at2"/>
<evidence type="ECO:0000259" key="1">
    <source>
        <dbReference type="Pfam" id="PF07929"/>
    </source>
</evidence>
<dbReference type="Pfam" id="PF07929">
    <property type="entry name" value="PRiA4_ORF3"/>
    <property type="match status" value="1"/>
</dbReference>
<feature type="domain" description="Plasmid pRiA4b Orf3-like" evidence="1">
    <location>
        <begin position="40"/>
        <end position="221"/>
    </location>
</feature>
<evidence type="ECO:0000313" key="2">
    <source>
        <dbReference type="EMBL" id="SDC02280.1"/>
    </source>
</evidence>
<sequence>MDADQVMHPGPGDNVIPFPGRRTPLHRPVLLPRRETPATFVVRIDLDDAEPPIWRRVRLASDLTLAQLHGILQEVMGWTDSHLHQFTMGAAATDGPVQPFLTPFDEMDAFDGVDEDGIREADVRLGEVLASAGDRLAYTYDFGDNWRHTLLLESVEERAADEPDAVCVAGEQACPPEDVGGIGGYDEILAGLAGADADDEWMAERLAWLPEGFDPAEFSVDQVNQALAAGVMPDLTQWHPAIVDLLYKAGGSGLSPVGELISRATRGPAGLSDEQVAAAVHPYAHLLRTVGDGVRLTAAGYLPPTVMKVVFKGLVIERRWVRIGTREDATFPVLQLRESAVSLGLLRKSRGMLLATKAGQQLADDPRGLWRHIASRLPLGRPEERDAGLLVLLTNAAGDDWYDSAEDGGALLEDLGWAVTGATMRQAAYAWARPTLDVLDALNGWREDAAANAPVAREALRRPEA</sequence>
<dbReference type="EMBL" id="FMYF01000014">
    <property type="protein sequence ID" value="SDC02280.1"/>
    <property type="molecule type" value="Genomic_DNA"/>
</dbReference>